<dbReference type="GeneID" id="10510685"/>
<dbReference type="GO" id="GO:0005634">
    <property type="term" value="C:nucleus"/>
    <property type="evidence" value="ECO:0000318"/>
    <property type="project" value="GO_Central"/>
</dbReference>
<dbReference type="CDD" id="cd16651">
    <property type="entry name" value="SPL-RING_NSE2"/>
    <property type="match status" value="1"/>
</dbReference>
<feature type="domain" description="SP-RING-type" evidence="11">
    <location>
        <begin position="161"/>
        <end position="251"/>
    </location>
</feature>
<evidence type="ECO:0000256" key="3">
    <source>
        <dbReference type="ARBA" id="ARBA00008212"/>
    </source>
</evidence>
<evidence type="ECO:0000313" key="12">
    <source>
        <dbReference type="EMBL" id="EGC28591.1"/>
    </source>
</evidence>
<accession>F1A5D7</accession>
<evidence type="ECO:0000256" key="10">
    <source>
        <dbReference type="PROSITE-ProRule" id="PRU00452"/>
    </source>
</evidence>
<gene>
    <name evidence="12" type="ORF">DICPUDRAFT_90873</name>
</gene>
<keyword evidence="9" id="KW-0539">Nucleus</keyword>
<dbReference type="GO" id="GO:0030915">
    <property type="term" value="C:Smc5-Smc6 complex"/>
    <property type="evidence" value="ECO:0000318"/>
    <property type="project" value="GO_Central"/>
</dbReference>
<dbReference type="PANTHER" id="PTHR21330">
    <property type="entry name" value="E3 SUMO-PROTEIN LIGASE NSE2"/>
    <property type="match status" value="1"/>
</dbReference>
<dbReference type="VEuPathDB" id="AmoebaDB:DICPUDRAFT_90873"/>
<keyword evidence="4" id="KW-0808">Transferase</keyword>
<dbReference type="SUPFAM" id="SSF57850">
    <property type="entry name" value="RING/U-box"/>
    <property type="match status" value="1"/>
</dbReference>
<dbReference type="Gene3D" id="3.30.40.10">
    <property type="entry name" value="Zinc/RING finger domain, C3HC4 (zinc finger)"/>
    <property type="match status" value="1"/>
</dbReference>
<dbReference type="PROSITE" id="PS51044">
    <property type="entry name" value="ZF_SP_RING"/>
    <property type="match status" value="1"/>
</dbReference>
<evidence type="ECO:0000256" key="4">
    <source>
        <dbReference type="ARBA" id="ARBA00022679"/>
    </source>
</evidence>
<sequence>MASHLLTESLPQLQDIERIISNTGKIKKITETLQYNLKQTALNLENHLNEDGDGNIKPLMDEIEKGFLTTIALNENLSKYSAGATNLKNYVQNEIRDLQSNSQSQETRNTVGSGENLADKYLSDYKLPLNIEHYRNHKDFKQLKREICDVNGKKNEDALGEDEDLIVASQTFNIHCPISTTILQDPYKSLVCNHIFSKAAIFSMFSRNSNSIRCPVAGCSKTIMKNQIQAAPEINDMVKRELRRRDKEIKAKRSQEEITEV</sequence>
<dbReference type="InParanoid" id="F1A5D7"/>
<dbReference type="InterPro" id="IPR013083">
    <property type="entry name" value="Znf_RING/FYVE/PHD"/>
</dbReference>
<dbReference type="GO" id="GO:0008270">
    <property type="term" value="F:zinc ion binding"/>
    <property type="evidence" value="ECO:0007669"/>
    <property type="project" value="UniProtKB-KW"/>
</dbReference>
<reference evidence="13" key="1">
    <citation type="journal article" date="2011" name="Genome Biol.">
        <title>Comparative genomics of the social amoebae Dictyostelium discoideum and Dictyostelium purpureum.</title>
        <authorList>
            <consortium name="US DOE Joint Genome Institute (JGI-PGF)"/>
            <person name="Sucgang R."/>
            <person name="Kuo A."/>
            <person name="Tian X."/>
            <person name="Salerno W."/>
            <person name="Parikh A."/>
            <person name="Feasley C.L."/>
            <person name="Dalin E."/>
            <person name="Tu H."/>
            <person name="Huang E."/>
            <person name="Barry K."/>
            <person name="Lindquist E."/>
            <person name="Shapiro H."/>
            <person name="Bruce D."/>
            <person name="Schmutz J."/>
            <person name="Salamov A."/>
            <person name="Fey P."/>
            <person name="Gaudet P."/>
            <person name="Anjard C."/>
            <person name="Babu M.M."/>
            <person name="Basu S."/>
            <person name="Bushmanova Y."/>
            <person name="van der Wel H."/>
            <person name="Katoh-Kurasawa M."/>
            <person name="Dinh C."/>
            <person name="Coutinho P.M."/>
            <person name="Saito T."/>
            <person name="Elias M."/>
            <person name="Schaap P."/>
            <person name="Kay R.R."/>
            <person name="Henrissat B."/>
            <person name="Eichinger L."/>
            <person name="Rivero F."/>
            <person name="Putnam N.H."/>
            <person name="West C.M."/>
            <person name="Loomis W.F."/>
            <person name="Chisholm R.L."/>
            <person name="Shaulsky G."/>
            <person name="Strassmann J.E."/>
            <person name="Queller D.C."/>
            <person name="Kuspa A."/>
            <person name="Grigoriev I.V."/>
        </authorList>
    </citation>
    <scope>NUCLEOTIDE SEQUENCE [LARGE SCALE GENOMIC DNA]</scope>
    <source>
        <strain evidence="13">QSDP1</strain>
    </source>
</reference>
<name>F1A5D7_DICPU</name>
<dbReference type="GO" id="GO:0061665">
    <property type="term" value="F:SUMO ligase activity"/>
    <property type="evidence" value="ECO:0000318"/>
    <property type="project" value="GO_Central"/>
</dbReference>
<dbReference type="PANTHER" id="PTHR21330:SF1">
    <property type="entry name" value="E3 SUMO-PROTEIN LIGASE NSE2"/>
    <property type="match status" value="1"/>
</dbReference>
<dbReference type="AlphaFoldDB" id="F1A5D7"/>
<dbReference type="EMBL" id="GL871590">
    <property type="protein sequence ID" value="EGC28591.1"/>
    <property type="molecule type" value="Genomic_DNA"/>
</dbReference>
<dbReference type="GO" id="GO:0016925">
    <property type="term" value="P:protein sumoylation"/>
    <property type="evidence" value="ECO:0000318"/>
    <property type="project" value="GO_Central"/>
</dbReference>
<dbReference type="RefSeq" id="XP_003294880.1">
    <property type="nucleotide sequence ID" value="XM_003294832.1"/>
</dbReference>
<dbReference type="InterPro" id="IPR026846">
    <property type="entry name" value="Nse2(Mms21)"/>
</dbReference>
<dbReference type="KEGG" id="dpp:DICPUDRAFT_90873"/>
<evidence type="ECO:0000256" key="1">
    <source>
        <dbReference type="ARBA" id="ARBA00004123"/>
    </source>
</evidence>
<evidence type="ECO:0000256" key="9">
    <source>
        <dbReference type="ARBA" id="ARBA00023242"/>
    </source>
</evidence>
<evidence type="ECO:0000256" key="5">
    <source>
        <dbReference type="ARBA" id="ARBA00022723"/>
    </source>
</evidence>
<evidence type="ECO:0000259" key="11">
    <source>
        <dbReference type="PROSITE" id="PS51044"/>
    </source>
</evidence>
<evidence type="ECO:0000256" key="2">
    <source>
        <dbReference type="ARBA" id="ARBA00004718"/>
    </source>
</evidence>
<dbReference type="eggNOG" id="KOG2979">
    <property type="taxonomic scope" value="Eukaryota"/>
</dbReference>
<keyword evidence="8" id="KW-0862">Zinc</keyword>
<dbReference type="Pfam" id="PF11789">
    <property type="entry name" value="zf-Nse"/>
    <property type="match status" value="1"/>
</dbReference>
<proteinExistence type="inferred from homology"/>
<organism evidence="12 13">
    <name type="scientific">Dictyostelium purpureum</name>
    <name type="common">Slime mold</name>
    <dbReference type="NCBI Taxonomy" id="5786"/>
    <lineage>
        <taxon>Eukaryota</taxon>
        <taxon>Amoebozoa</taxon>
        <taxon>Evosea</taxon>
        <taxon>Eumycetozoa</taxon>
        <taxon>Dictyostelia</taxon>
        <taxon>Dictyosteliales</taxon>
        <taxon>Dictyosteliaceae</taxon>
        <taxon>Dictyostelium</taxon>
    </lineage>
</organism>
<dbReference type="GO" id="GO:0000724">
    <property type="term" value="P:double-strand break repair via homologous recombination"/>
    <property type="evidence" value="ECO:0000318"/>
    <property type="project" value="GO_Central"/>
</dbReference>
<comment type="pathway">
    <text evidence="2">Protein modification; protein sumoylation.</text>
</comment>
<protein>
    <recommendedName>
        <fullName evidence="11">SP-RING-type domain-containing protein</fullName>
    </recommendedName>
</protein>
<evidence type="ECO:0000256" key="8">
    <source>
        <dbReference type="ARBA" id="ARBA00022833"/>
    </source>
</evidence>
<evidence type="ECO:0000256" key="7">
    <source>
        <dbReference type="ARBA" id="ARBA00022786"/>
    </source>
</evidence>
<keyword evidence="7" id="KW-0833">Ubl conjugation pathway</keyword>
<dbReference type="OMA" id="IERTHAQ"/>
<dbReference type="FunCoup" id="F1A5D7">
    <property type="interactions" value="4"/>
</dbReference>
<dbReference type="UniPathway" id="UPA00886"/>
<dbReference type="InterPro" id="IPR004181">
    <property type="entry name" value="Znf_MIZ"/>
</dbReference>
<keyword evidence="6 10" id="KW-0863">Zinc-finger</keyword>
<evidence type="ECO:0000313" key="13">
    <source>
        <dbReference type="Proteomes" id="UP000001064"/>
    </source>
</evidence>
<keyword evidence="13" id="KW-1185">Reference proteome</keyword>
<dbReference type="STRING" id="5786.F1A5D7"/>
<dbReference type="Proteomes" id="UP000001064">
    <property type="component" value="Unassembled WGS sequence"/>
</dbReference>
<comment type="subcellular location">
    <subcellularLocation>
        <location evidence="1">Nucleus</location>
    </subcellularLocation>
</comment>
<keyword evidence="5" id="KW-0479">Metal-binding</keyword>
<evidence type="ECO:0000256" key="6">
    <source>
        <dbReference type="ARBA" id="ARBA00022771"/>
    </source>
</evidence>
<comment type="similarity">
    <text evidence="3">Belongs to the NSE2 family.</text>
</comment>
<dbReference type="OrthoDB" id="26899at2759"/>